<comment type="caution">
    <text evidence="2">The sequence shown here is derived from an EMBL/GenBank/DDBJ whole genome shotgun (WGS) entry which is preliminary data.</text>
</comment>
<dbReference type="AlphaFoldDB" id="A0A0P7KK35"/>
<dbReference type="RefSeq" id="WP_055188184.1">
    <property type="nucleotide sequence ID" value="NZ_FPBS01000001.1"/>
</dbReference>
<dbReference type="InterPro" id="IPR046578">
    <property type="entry name" value="DUF6638"/>
</dbReference>
<dbReference type="EMBL" id="LKBA01000004">
    <property type="protein sequence ID" value="KPN64186.1"/>
    <property type="molecule type" value="Genomic_DNA"/>
</dbReference>
<proteinExistence type="predicted"/>
<dbReference type="Pfam" id="PF20343">
    <property type="entry name" value="DUF6638"/>
    <property type="match status" value="1"/>
</dbReference>
<name>A0A0P7KK35_9RHOB</name>
<dbReference type="STRING" id="154981.AKJ29_16195"/>
<dbReference type="OrthoDB" id="8430253at2"/>
<evidence type="ECO:0000256" key="1">
    <source>
        <dbReference type="SAM" id="MobiDB-lite"/>
    </source>
</evidence>
<keyword evidence="3" id="KW-1185">Reference proteome</keyword>
<feature type="region of interest" description="Disordered" evidence="1">
    <location>
        <begin position="426"/>
        <end position="473"/>
    </location>
</feature>
<dbReference type="Proteomes" id="UP000050471">
    <property type="component" value="Unassembled WGS sequence"/>
</dbReference>
<organism evidence="2 3">
    <name type="scientific">Aliiroseovarius crassostreae</name>
    <dbReference type="NCBI Taxonomy" id="154981"/>
    <lineage>
        <taxon>Bacteria</taxon>
        <taxon>Pseudomonadati</taxon>
        <taxon>Pseudomonadota</taxon>
        <taxon>Alphaproteobacteria</taxon>
        <taxon>Rhodobacterales</taxon>
        <taxon>Paracoccaceae</taxon>
        <taxon>Aliiroseovarius</taxon>
    </lineage>
</organism>
<sequence length="473" mass="52832">MKRLINLGLMFGNLIRVDSPALIARYNRALLKLTGRSTDLTEFHIDISGFSPEVGEAFQDDAYLNPGGCNRQFIILTVDQKKAPLLNASFSTSRGILKQFMAENEAKLFALTAHDAVAGELDNSVYTVGDMRDLLAIRKISINADTTQSHVANARKLAEKIDHFQTAEGAWYDDQLIDEMIELARETGDVTRVPLDLGAPIYEQGNFWTSHFGGVYVFRDTQTPAIITAGDRAALKGAMIDRVYDLTDVNGIASFLKHNDLVEPVVKARGVDGARILHQKMQFMLVDAATSAGMDLGDMSERALRRVATRLGDRLPEAFRGLAAMVRWAEAGGKWPRIDSRHPSYFYTLRARPDHPDRDLINQLLSELAPLDVRQLFICHKQAFYDAYATWPDEKREFVAEFLHRDYMANKAGARERLFGGEDRMVEERPTPWGPAQNPWSRAKAGGAEKPAGVDRRIDRVGPWGSIGKGGRR</sequence>
<reference evidence="2 3" key="1">
    <citation type="submission" date="2015-09" db="EMBL/GenBank/DDBJ databases">
        <title>Draft genome sequence of Aliiroseovarius crassostreae CV919-312TSm, the causative agent of Roseovarius Oyster Disease (formerly Juvenile Oyster Disease).</title>
        <authorList>
            <person name="Kessner L."/>
            <person name="Spinard E."/>
            <person name="Nelson D."/>
        </authorList>
    </citation>
    <scope>NUCLEOTIDE SEQUENCE [LARGE SCALE GENOMIC DNA]</scope>
    <source>
        <strain evidence="2 3">CV919-312</strain>
    </source>
</reference>
<evidence type="ECO:0000313" key="3">
    <source>
        <dbReference type="Proteomes" id="UP000050471"/>
    </source>
</evidence>
<protein>
    <submittedName>
        <fullName evidence="2">Uncharacterized protein</fullName>
    </submittedName>
</protein>
<evidence type="ECO:0000313" key="2">
    <source>
        <dbReference type="EMBL" id="KPN64186.1"/>
    </source>
</evidence>
<gene>
    <name evidence="2" type="ORF">AKJ29_16195</name>
</gene>
<accession>A0A0P7KK35</accession>